<evidence type="ECO:0000313" key="9">
    <source>
        <dbReference type="Proteomes" id="UP000011760"/>
    </source>
</evidence>
<evidence type="ECO:0000256" key="5">
    <source>
        <dbReference type="ARBA" id="ARBA00023136"/>
    </source>
</evidence>
<organism evidence="8 9">
    <name type="scientific">Corynebacterium callunae DSM 20147</name>
    <dbReference type="NCBI Taxonomy" id="1121353"/>
    <lineage>
        <taxon>Bacteria</taxon>
        <taxon>Bacillati</taxon>
        <taxon>Actinomycetota</taxon>
        <taxon>Actinomycetes</taxon>
        <taxon>Mycobacteriales</taxon>
        <taxon>Corynebacteriaceae</taxon>
        <taxon>Corynebacterium</taxon>
    </lineage>
</organism>
<keyword evidence="9" id="KW-1185">Reference proteome</keyword>
<feature type="domain" description="Cardiolipin synthase N-terminal" evidence="7">
    <location>
        <begin position="42"/>
        <end position="82"/>
    </location>
</feature>
<dbReference type="RefSeq" id="WP_015651283.1">
    <property type="nucleotide sequence ID" value="NC_020506.1"/>
</dbReference>
<evidence type="ECO:0000256" key="3">
    <source>
        <dbReference type="ARBA" id="ARBA00022692"/>
    </source>
</evidence>
<dbReference type="PATRIC" id="fig|1121353.3.peg.1438"/>
<evidence type="ECO:0000256" key="4">
    <source>
        <dbReference type="ARBA" id="ARBA00022989"/>
    </source>
</evidence>
<keyword evidence="2" id="KW-1003">Cell membrane</keyword>
<feature type="transmembrane region" description="Helical" evidence="6">
    <location>
        <begin position="61"/>
        <end position="80"/>
    </location>
</feature>
<feature type="transmembrane region" description="Helical" evidence="6">
    <location>
        <begin position="28"/>
        <end position="49"/>
    </location>
</feature>
<proteinExistence type="predicted"/>
<evidence type="ECO:0000256" key="2">
    <source>
        <dbReference type="ARBA" id="ARBA00022475"/>
    </source>
</evidence>
<sequence>MSKKFDSLPGTIRSLRADWLDLSTEQRFPIIGAVVAELSGKIATWISLYRRPAEKIRGPKWMWFLLTFVNGIGPTLYWSFGRKK</sequence>
<evidence type="ECO:0000256" key="6">
    <source>
        <dbReference type="SAM" id="Phobius"/>
    </source>
</evidence>
<dbReference type="STRING" id="1121353.H924_07050"/>
<evidence type="ECO:0000256" key="1">
    <source>
        <dbReference type="ARBA" id="ARBA00004651"/>
    </source>
</evidence>
<name>M1UU99_9CORY</name>
<comment type="subcellular location">
    <subcellularLocation>
        <location evidence="1">Cell membrane</location>
        <topology evidence="1">Multi-pass membrane protein</topology>
    </subcellularLocation>
</comment>
<protein>
    <recommendedName>
        <fullName evidence="7">Cardiolipin synthase N-terminal domain-containing protein</fullName>
    </recommendedName>
</protein>
<keyword evidence="4 6" id="KW-1133">Transmembrane helix</keyword>
<reference evidence="8 9" key="1">
    <citation type="submission" date="2013-02" db="EMBL/GenBank/DDBJ databases">
        <title>The complete genome sequence of Corynebacterium callunae DSM 20147.</title>
        <authorList>
            <person name="Ruckert C."/>
            <person name="Albersmeier A."/>
            <person name="Kalinowski J."/>
        </authorList>
    </citation>
    <scope>NUCLEOTIDE SEQUENCE [LARGE SCALE GENOMIC DNA]</scope>
    <source>
        <strain evidence="8 9">DSM 20147</strain>
    </source>
</reference>
<dbReference type="AlphaFoldDB" id="M1UU99"/>
<dbReference type="Proteomes" id="UP000011760">
    <property type="component" value="Chromosome"/>
</dbReference>
<keyword evidence="3 6" id="KW-0812">Transmembrane</keyword>
<dbReference type="HOGENOM" id="CLU_176001_2_0_11"/>
<accession>M1UU99</accession>
<gene>
    <name evidence="8" type="ORF">H924_07050</name>
</gene>
<evidence type="ECO:0000313" key="8">
    <source>
        <dbReference type="EMBL" id="AGG66852.1"/>
    </source>
</evidence>
<keyword evidence="5 6" id="KW-0472">Membrane</keyword>
<dbReference type="KEGG" id="ccn:H924_07050"/>
<dbReference type="EMBL" id="CP004354">
    <property type="protein sequence ID" value="AGG66852.1"/>
    <property type="molecule type" value="Genomic_DNA"/>
</dbReference>
<dbReference type="GO" id="GO:0005886">
    <property type="term" value="C:plasma membrane"/>
    <property type="evidence" value="ECO:0007669"/>
    <property type="project" value="UniProtKB-SubCell"/>
</dbReference>
<dbReference type="eggNOG" id="ENOG5031HDG">
    <property type="taxonomic scope" value="Bacteria"/>
</dbReference>
<dbReference type="InterPro" id="IPR027379">
    <property type="entry name" value="CLS_N"/>
</dbReference>
<evidence type="ECO:0000259" key="7">
    <source>
        <dbReference type="Pfam" id="PF13396"/>
    </source>
</evidence>
<dbReference type="Pfam" id="PF13396">
    <property type="entry name" value="PLDc_N"/>
    <property type="match status" value="1"/>
</dbReference>